<keyword evidence="5" id="KW-1185">Reference proteome</keyword>
<keyword evidence="2" id="KW-0326">Glycosidase</keyword>
<proteinExistence type="predicted"/>
<dbReference type="InterPro" id="IPR036452">
    <property type="entry name" value="Ribo_hydro-like"/>
</dbReference>
<gene>
    <name evidence="4" type="ORF">SAMN05421823_104546</name>
</gene>
<dbReference type="SUPFAM" id="SSF53590">
    <property type="entry name" value="Nucleoside hydrolase"/>
    <property type="match status" value="1"/>
</dbReference>
<dbReference type="STRING" id="1075417.SAMN05421823_104546"/>
<organism evidence="4 5">
    <name type="scientific">Catalinimonas alkaloidigena</name>
    <dbReference type="NCBI Taxonomy" id="1075417"/>
    <lineage>
        <taxon>Bacteria</taxon>
        <taxon>Pseudomonadati</taxon>
        <taxon>Bacteroidota</taxon>
        <taxon>Cytophagia</taxon>
        <taxon>Cytophagales</taxon>
        <taxon>Catalimonadaceae</taxon>
        <taxon>Catalinimonas</taxon>
    </lineage>
</organism>
<dbReference type="GO" id="GO:0006152">
    <property type="term" value="P:purine nucleoside catabolic process"/>
    <property type="evidence" value="ECO:0007669"/>
    <property type="project" value="TreeGrafter"/>
</dbReference>
<dbReference type="Pfam" id="PF01156">
    <property type="entry name" value="IU_nuc_hydro"/>
    <property type="match status" value="1"/>
</dbReference>
<dbReference type="EMBL" id="FNFO01000004">
    <property type="protein sequence ID" value="SDL16664.1"/>
    <property type="molecule type" value="Genomic_DNA"/>
</dbReference>
<evidence type="ECO:0000256" key="1">
    <source>
        <dbReference type="ARBA" id="ARBA00022801"/>
    </source>
</evidence>
<dbReference type="Proteomes" id="UP000198510">
    <property type="component" value="Unassembled WGS sequence"/>
</dbReference>
<protein>
    <submittedName>
        <fullName evidence="4">Inosine-uridine nucleoside N-ribohydrolase</fullName>
    </submittedName>
</protein>
<keyword evidence="1 4" id="KW-0378">Hydrolase</keyword>
<reference evidence="4 5" key="1">
    <citation type="submission" date="2016-10" db="EMBL/GenBank/DDBJ databases">
        <authorList>
            <person name="de Groot N.N."/>
        </authorList>
    </citation>
    <scope>NUCLEOTIDE SEQUENCE [LARGE SCALE GENOMIC DNA]</scope>
    <source>
        <strain evidence="4 5">DSM 25186</strain>
    </source>
</reference>
<name>A0A1G9HVD5_9BACT</name>
<dbReference type="PANTHER" id="PTHR12304">
    <property type="entry name" value="INOSINE-URIDINE PREFERRING NUCLEOSIDE HYDROLASE"/>
    <property type="match status" value="1"/>
</dbReference>
<dbReference type="Gene3D" id="3.90.245.10">
    <property type="entry name" value="Ribonucleoside hydrolase-like"/>
    <property type="match status" value="1"/>
</dbReference>
<sequence>MHRRSFLKHAGVAASLPLLTAFPFDAPAQRPPGRRTVLIDADTANEVDDLYAIVRALLEPDFDVRGLASAQWNHRLSPPNTVQESQRINDDLLRLMQRTDIPAPLGAEMIMGKPWGGTEPSDSPAAHLMIRLARALPASQKLTILCLGAVTNLASALALAPDIVPNITVYALGGRYYADRNVWDKDEFNVRNDLNAMNYLFNLDGLELHLMPINVLFGFTFQLQSTLDQLAGHGPVADYLAARWLSNGPDTDERVFWDLALVEAVARPALATERQVQTPPENKPRTIWVYTQVQADAMRTDWWKVAKAGLPAAGR</sequence>
<dbReference type="RefSeq" id="WP_089682737.1">
    <property type="nucleotide sequence ID" value="NZ_FNFO01000004.1"/>
</dbReference>
<evidence type="ECO:0000256" key="2">
    <source>
        <dbReference type="ARBA" id="ARBA00023295"/>
    </source>
</evidence>
<dbReference type="GO" id="GO:0008477">
    <property type="term" value="F:purine nucleosidase activity"/>
    <property type="evidence" value="ECO:0007669"/>
    <property type="project" value="TreeGrafter"/>
</dbReference>
<dbReference type="AlphaFoldDB" id="A0A1G9HVD5"/>
<accession>A0A1G9HVD5</accession>
<dbReference type="OrthoDB" id="2530052at2"/>
<dbReference type="GO" id="GO:0005829">
    <property type="term" value="C:cytosol"/>
    <property type="evidence" value="ECO:0007669"/>
    <property type="project" value="TreeGrafter"/>
</dbReference>
<evidence type="ECO:0000259" key="3">
    <source>
        <dbReference type="Pfam" id="PF01156"/>
    </source>
</evidence>
<evidence type="ECO:0000313" key="4">
    <source>
        <dbReference type="EMBL" id="SDL16664.1"/>
    </source>
</evidence>
<dbReference type="InterPro" id="IPR023186">
    <property type="entry name" value="IUNH"/>
</dbReference>
<feature type="domain" description="Inosine/uridine-preferring nucleoside hydrolase" evidence="3">
    <location>
        <begin position="37"/>
        <end position="274"/>
    </location>
</feature>
<dbReference type="PANTHER" id="PTHR12304:SF4">
    <property type="entry name" value="URIDINE NUCLEOSIDASE"/>
    <property type="match status" value="1"/>
</dbReference>
<evidence type="ECO:0000313" key="5">
    <source>
        <dbReference type="Proteomes" id="UP000198510"/>
    </source>
</evidence>
<dbReference type="InterPro" id="IPR001910">
    <property type="entry name" value="Inosine/uridine_hydrolase_dom"/>
</dbReference>